<keyword evidence="1" id="KW-1133">Transmembrane helix</keyword>
<keyword evidence="1" id="KW-0472">Membrane</keyword>
<dbReference type="Pfam" id="PF11193">
    <property type="entry name" value="DUF2812"/>
    <property type="match status" value="2"/>
</dbReference>
<proteinExistence type="predicted"/>
<gene>
    <name evidence="2" type="ORF">M9R61_11070</name>
</gene>
<evidence type="ECO:0000313" key="2">
    <source>
        <dbReference type="EMBL" id="MCZ8533851.1"/>
    </source>
</evidence>
<dbReference type="EMBL" id="JAMKBI010000007">
    <property type="protein sequence ID" value="MCZ8533851.1"/>
    <property type="molecule type" value="Genomic_DNA"/>
</dbReference>
<dbReference type="InterPro" id="IPR021359">
    <property type="entry name" value="DUF2812"/>
</dbReference>
<dbReference type="AlphaFoldDB" id="A0A9X3RAB2"/>
<reference evidence="2" key="1">
    <citation type="submission" date="2022-05" db="EMBL/GenBank/DDBJ databases">
        <authorList>
            <person name="Colautti A."/>
            <person name="Iacumin L."/>
        </authorList>
    </citation>
    <scope>NUCLEOTIDE SEQUENCE</scope>
    <source>
        <strain evidence="2">DSM 30747</strain>
    </source>
</reference>
<dbReference type="RefSeq" id="WP_269922123.1">
    <property type="nucleotide sequence ID" value="NZ_JAMKBI010000007.1"/>
</dbReference>
<feature type="transmembrane region" description="Helical" evidence="1">
    <location>
        <begin position="329"/>
        <end position="354"/>
    </location>
</feature>
<accession>A0A9X3RAB2</accession>
<sequence>MKKMRWLWSYRIDSTEKWLEDLMNKGFHLKSLNRFSRVFTFEQGDSIKKKVRIHYGEKTIAPQLASAGWESAANSGKWQVLTNERQHVSIFPNKDQLFKRTRIHAYLYLLISTFYLTSYLSFILLFGLILNISSETFQIGPLLLPVIIYTGLVALTIFVFRAYRTFEKQLLGTAVIKKSRTKKIRKIRLAWMYEPLRTTIWLEEMAERGYELESVFATIFTFRPKEKNNITYEVTFEPKVNANYFQFHKDVGWELKYTSNITWLNYTIWGMSYEEGEEKPAFSYDELERRKVAKKAFFMNCGMSLFVLLICAQSLYMNTVTIDRPFLDWSYMGVIRIMLVVMSVFWIFMFVRIVSGYRKELKLISGA</sequence>
<name>A0A9X3RAB2_9BACI</name>
<protein>
    <submittedName>
        <fullName evidence="2">DUF2812 domain-containing protein</fullName>
    </submittedName>
</protein>
<feature type="transmembrane region" description="Helical" evidence="1">
    <location>
        <begin position="297"/>
        <end position="317"/>
    </location>
</feature>
<dbReference type="Proteomes" id="UP001152172">
    <property type="component" value="Unassembled WGS sequence"/>
</dbReference>
<feature type="transmembrane region" description="Helical" evidence="1">
    <location>
        <begin position="142"/>
        <end position="163"/>
    </location>
</feature>
<keyword evidence="3" id="KW-1185">Reference proteome</keyword>
<comment type="caution">
    <text evidence="2">The sequence shown here is derived from an EMBL/GenBank/DDBJ whole genome shotgun (WGS) entry which is preliminary data.</text>
</comment>
<keyword evidence="1" id="KW-0812">Transmembrane</keyword>
<organism evidence="2 3">
    <name type="scientific">Psychrobacillus psychrodurans</name>
    <dbReference type="NCBI Taxonomy" id="126157"/>
    <lineage>
        <taxon>Bacteria</taxon>
        <taxon>Bacillati</taxon>
        <taxon>Bacillota</taxon>
        <taxon>Bacilli</taxon>
        <taxon>Bacillales</taxon>
        <taxon>Bacillaceae</taxon>
        <taxon>Psychrobacillus</taxon>
    </lineage>
</organism>
<evidence type="ECO:0000313" key="3">
    <source>
        <dbReference type="Proteomes" id="UP001152172"/>
    </source>
</evidence>
<evidence type="ECO:0000256" key="1">
    <source>
        <dbReference type="SAM" id="Phobius"/>
    </source>
</evidence>
<feature type="transmembrane region" description="Helical" evidence="1">
    <location>
        <begin position="106"/>
        <end position="130"/>
    </location>
</feature>